<organism evidence="1 2">
    <name type="scientific">Aneurinibacillus aneurinilyticus ATCC 12856</name>
    <dbReference type="NCBI Taxonomy" id="649747"/>
    <lineage>
        <taxon>Bacteria</taxon>
        <taxon>Bacillati</taxon>
        <taxon>Bacillota</taxon>
        <taxon>Bacilli</taxon>
        <taxon>Bacillales</taxon>
        <taxon>Paenibacillaceae</taxon>
        <taxon>Aneurinibacillus group</taxon>
        <taxon>Aneurinibacillus</taxon>
    </lineage>
</organism>
<dbReference type="Gene3D" id="1.10.10.10">
    <property type="entry name" value="Winged helix-like DNA-binding domain superfamily/Winged helix DNA-binding domain"/>
    <property type="match status" value="1"/>
</dbReference>
<dbReference type="GO" id="GO:0006313">
    <property type="term" value="P:DNA transposition"/>
    <property type="evidence" value="ECO:0007669"/>
    <property type="project" value="InterPro"/>
</dbReference>
<dbReference type="InterPro" id="IPR052546">
    <property type="entry name" value="Transposase_8_domain"/>
</dbReference>
<dbReference type="GO" id="GO:0043565">
    <property type="term" value="F:sequence-specific DNA binding"/>
    <property type="evidence" value="ECO:0007669"/>
    <property type="project" value="InterPro"/>
</dbReference>
<dbReference type="HOGENOM" id="CLU_027402_36_0_9"/>
<dbReference type="GO" id="GO:0004803">
    <property type="term" value="F:transposase activity"/>
    <property type="evidence" value="ECO:0007669"/>
    <property type="project" value="InterPro"/>
</dbReference>
<dbReference type="Pfam" id="PF01527">
    <property type="entry name" value="HTH_Tnp_1"/>
    <property type="match status" value="1"/>
</dbReference>
<dbReference type="SUPFAM" id="SSF48295">
    <property type="entry name" value="TrpR-like"/>
    <property type="match status" value="1"/>
</dbReference>
<reference evidence="1 2" key="1">
    <citation type="submission" date="2013-08" db="EMBL/GenBank/DDBJ databases">
        <authorList>
            <person name="Weinstock G."/>
            <person name="Sodergren E."/>
            <person name="Wylie T."/>
            <person name="Fulton L."/>
            <person name="Fulton R."/>
            <person name="Fronick C."/>
            <person name="O'Laughlin M."/>
            <person name="Godfrey J."/>
            <person name="Miner T."/>
            <person name="Herter B."/>
            <person name="Appelbaum E."/>
            <person name="Cordes M."/>
            <person name="Lek S."/>
            <person name="Wollam A."/>
            <person name="Pepin K.H."/>
            <person name="Palsikar V.B."/>
            <person name="Mitreva M."/>
            <person name="Wilson R.K."/>
        </authorList>
    </citation>
    <scope>NUCLEOTIDE SEQUENCE [LARGE SCALE GENOMIC DNA]</scope>
    <source>
        <strain evidence="1 2">ATCC 12856</strain>
    </source>
</reference>
<evidence type="ECO:0000313" key="2">
    <source>
        <dbReference type="Proteomes" id="UP000016511"/>
    </source>
</evidence>
<gene>
    <name evidence="1" type="ORF">HMPREF0083_03188</name>
</gene>
<comment type="caution">
    <text evidence="1">The sequence shown here is derived from an EMBL/GenBank/DDBJ whole genome shotgun (WGS) entry which is preliminary data.</text>
</comment>
<dbReference type="PANTHER" id="PTHR33609:SF1">
    <property type="entry name" value="TRANSPOSASE"/>
    <property type="match status" value="1"/>
</dbReference>
<sequence>MCRGIPFDIIIFNRRERNMKRRKWSAEEKMNIVIEGLKGEQSVAEICRQHNISQILYYRWKDEFIQGGMGVLSGKQRKTAKEDAAVQAKLDEYEKLIGKLTVKISTLKKRSTSEQGALGMYL</sequence>
<dbReference type="PATRIC" id="fig|649747.3.peg.2886"/>
<name>U1YD76_ANEAE</name>
<dbReference type="AlphaFoldDB" id="U1YD76"/>
<dbReference type="PANTHER" id="PTHR33609">
    <property type="entry name" value="LOW CALCIUM RESPONSE LOCUS PROTEIN S"/>
    <property type="match status" value="1"/>
</dbReference>
<dbReference type="eggNOG" id="COG2963">
    <property type="taxonomic scope" value="Bacteria"/>
</dbReference>
<proteinExistence type="predicted"/>
<keyword evidence="2" id="KW-1185">Reference proteome</keyword>
<dbReference type="InterPro" id="IPR002514">
    <property type="entry name" value="Transposase_8"/>
</dbReference>
<protein>
    <submittedName>
        <fullName evidence="1">Transposase</fullName>
    </submittedName>
</protein>
<dbReference type="InterPro" id="IPR010921">
    <property type="entry name" value="Trp_repressor/repl_initiator"/>
</dbReference>
<dbReference type="STRING" id="649747.HMPREF0083_03188"/>
<evidence type="ECO:0000313" key="1">
    <source>
        <dbReference type="EMBL" id="ERI08731.1"/>
    </source>
</evidence>
<dbReference type="EMBL" id="AWSJ01000193">
    <property type="protein sequence ID" value="ERI08731.1"/>
    <property type="molecule type" value="Genomic_DNA"/>
</dbReference>
<dbReference type="Proteomes" id="UP000016511">
    <property type="component" value="Unassembled WGS sequence"/>
</dbReference>
<accession>U1YD76</accession>
<dbReference type="InterPro" id="IPR036388">
    <property type="entry name" value="WH-like_DNA-bd_sf"/>
</dbReference>